<dbReference type="Gene3D" id="3.40.50.2300">
    <property type="match status" value="2"/>
</dbReference>
<dbReference type="GO" id="GO:0016020">
    <property type="term" value="C:membrane"/>
    <property type="evidence" value="ECO:0007669"/>
    <property type="project" value="UniProtKB-SubCell"/>
</dbReference>
<proteinExistence type="predicted"/>
<dbReference type="SUPFAM" id="SSF53822">
    <property type="entry name" value="Periplasmic binding protein-like I"/>
    <property type="match status" value="1"/>
</dbReference>
<dbReference type="InterPro" id="IPR028082">
    <property type="entry name" value="Peripla_BP_I"/>
</dbReference>
<keyword evidence="8" id="KW-1185">Reference proteome</keyword>
<sequence length="495" mass="52915">MSEQRGFDRRAPFRKVHPFWFGLLCVLLAGALGAGLFLVLRPRPRVTDGSGRYPANLSPVADLIRRENEWVRGQGTPYVSIAVMLPMDPVVSPTSTQSTESIRHALQGAYLAQYWSNHNEGDASVPNVQLLLADSSGDADAWRAAVGELKEKEAGQEHLVAVTGLGSSVAGTEKAIDALAATQIAMVGAVITSDKLADKATMVRVSPPNSAQARAIAHFIKERGAVTAVLVQDEDGSDSYTSTLAASFTSAFADVVSPAHEESRLLDVSLTYSSSLDSADTVLGQMPERICNSGANVVFFAGRWQNLPPFLRALTRRTCVDQKITVITGDDASNLNRSQPEPIWDDPRANLEVYYTALAHPAAWDRYPEAVQPATAGRFRRGTDSFGAKFPGESLDDGQAIMHHDAMLTAIKVVDIFAAQGTTRPTASAVANLLTSAPFTVPAASGWISFDKRGNPVNKAIPVLRLFSDGKVTFSELTSENGTLPGGPDGTARVP</sequence>
<dbReference type="InterPro" id="IPR051010">
    <property type="entry name" value="BCAA_transport"/>
</dbReference>
<dbReference type="InterPro" id="IPR001828">
    <property type="entry name" value="ANF_lig-bd_rcpt"/>
</dbReference>
<keyword evidence="4 5" id="KW-0472">Membrane</keyword>
<name>A0A1I3YCT7_9ACTN</name>
<evidence type="ECO:0000256" key="5">
    <source>
        <dbReference type="SAM" id="Phobius"/>
    </source>
</evidence>
<keyword evidence="3 5" id="KW-1133">Transmembrane helix</keyword>
<dbReference type="AlphaFoldDB" id="A0A1I3YCT7"/>
<keyword evidence="2 5" id="KW-0812">Transmembrane</keyword>
<gene>
    <name evidence="7" type="ORF">SAMN05216275_121126</name>
</gene>
<dbReference type="Pfam" id="PF01094">
    <property type="entry name" value="ANF_receptor"/>
    <property type="match status" value="1"/>
</dbReference>
<dbReference type="RefSeq" id="WP_093889754.1">
    <property type="nucleotide sequence ID" value="NZ_FOQY01000021.1"/>
</dbReference>
<evidence type="ECO:0000256" key="4">
    <source>
        <dbReference type="ARBA" id="ARBA00023136"/>
    </source>
</evidence>
<feature type="transmembrane region" description="Helical" evidence="5">
    <location>
        <begin position="20"/>
        <end position="40"/>
    </location>
</feature>
<dbReference type="GeneID" id="96301099"/>
<accession>A0A1I3YCT7</accession>
<reference evidence="8" key="1">
    <citation type="submission" date="2016-10" db="EMBL/GenBank/DDBJ databases">
        <authorList>
            <person name="Varghese N."/>
            <person name="Submissions S."/>
        </authorList>
    </citation>
    <scope>NUCLEOTIDE SEQUENCE [LARGE SCALE GENOMIC DNA]</scope>
    <source>
        <strain evidence="8">CGMCC 4.2126</strain>
    </source>
</reference>
<organism evidence="7 8">
    <name type="scientific">Streptosporangium canum</name>
    <dbReference type="NCBI Taxonomy" id="324952"/>
    <lineage>
        <taxon>Bacteria</taxon>
        <taxon>Bacillati</taxon>
        <taxon>Actinomycetota</taxon>
        <taxon>Actinomycetes</taxon>
        <taxon>Streptosporangiales</taxon>
        <taxon>Streptosporangiaceae</taxon>
        <taxon>Streptosporangium</taxon>
    </lineage>
</organism>
<evidence type="ECO:0000256" key="2">
    <source>
        <dbReference type="ARBA" id="ARBA00022692"/>
    </source>
</evidence>
<feature type="domain" description="Receptor ligand binding region" evidence="6">
    <location>
        <begin position="127"/>
        <end position="253"/>
    </location>
</feature>
<evidence type="ECO:0000256" key="1">
    <source>
        <dbReference type="ARBA" id="ARBA00004370"/>
    </source>
</evidence>
<protein>
    <submittedName>
        <fullName evidence="7">ABC-type branched-chain amino acid transport system, substrate-binding protein</fullName>
    </submittedName>
</protein>
<evidence type="ECO:0000313" key="8">
    <source>
        <dbReference type="Proteomes" id="UP000199111"/>
    </source>
</evidence>
<comment type="subcellular location">
    <subcellularLocation>
        <location evidence="1">Membrane</location>
    </subcellularLocation>
</comment>
<dbReference type="EMBL" id="FOQY01000021">
    <property type="protein sequence ID" value="SFK29081.1"/>
    <property type="molecule type" value="Genomic_DNA"/>
</dbReference>
<evidence type="ECO:0000256" key="3">
    <source>
        <dbReference type="ARBA" id="ARBA00022989"/>
    </source>
</evidence>
<evidence type="ECO:0000313" key="7">
    <source>
        <dbReference type="EMBL" id="SFK29081.1"/>
    </source>
</evidence>
<dbReference type="Proteomes" id="UP000199111">
    <property type="component" value="Unassembled WGS sequence"/>
</dbReference>
<evidence type="ECO:0000259" key="6">
    <source>
        <dbReference type="Pfam" id="PF01094"/>
    </source>
</evidence>
<dbReference type="PANTHER" id="PTHR30483">
    <property type="entry name" value="LEUCINE-SPECIFIC-BINDING PROTEIN"/>
    <property type="match status" value="1"/>
</dbReference>
<dbReference type="PANTHER" id="PTHR30483:SF6">
    <property type="entry name" value="PERIPLASMIC BINDING PROTEIN OF ABC TRANSPORTER FOR NATURAL AMINO ACIDS"/>
    <property type="match status" value="1"/>
</dbReference>